<dbReference type="CDD" id="cd00084">
    <property type="entry name" value="HMG-box_SF"/>
    <property type="match status" value="1"/>
</dbReference>
<dbReference type="InterPro" id="IPR011009">
    <property type="entry name" value="Kinase-like_dom_sf"/>
</dbReference>
<proteinExistence type="predicted"/>
<protein>
    <recommendedName>
        <fullName evidence="6">NEK6-subfamily protein kinase</fullName>
        <ecNumber evidence="6">2.7.11.34</ecNumber>
    </recommendedName>
</protein>
<keyword evidence="7" id="KW-0539">Nucleus</keyword>
<keyword evidence="3 8" id="KW-0547">Nucleotide-binding</keyword>
<evidence type="ECO:0000256" key="1">
    <source>
        <dbReference type="ARBA" id="ARBA00022603"/>
    </source>
</evidence>
<dbReference type="SMART" id="SM00220">
    <property type="entry name" value="S_TKc"/>
    <property type="match status" value="1"/>
</dbReference>
<sequence>MALRYRIHGKSKPQPASKKAAPRLGPGVRKSCVKDGLAPRARKAFAIFVQEKCRLVKGHGSRKDYADELKRLGSIWKALPCAEKKAYQDKAAADRAAQNLALCAAGFLGRQGAAKGKQGLAKGTGDSALADGGHRALPVACCGDYALRDKLGHGAYGKVYGAICKSTSKLVAVKLFTRRDGAQALQREAGWLTLLSKELGIPYHQFFTALLDVDASAEPCPWVALEHGGLSLDVYLRKGELFKGEAMRLLVGQLATALKLLHGLHICHLDVKPPNLLWNFAVSSMKLADCGMLEFTSARETKPPAYILYVTEGYRPPELYVGDVSRALLRPAVDIFSAGSALYEACVGKMLLRPIGAKGSLRESLQHWCAMCRSGPVGRTVSLAGWRSKNAQPEQILACRLHEAAEWRDLVLKACAPKPADRTLFASDINPSVRKWLESNGRAKIIYEGMLARSVSELPRSIDGYVVGFPCQPYSKQSCNRRAFKDPRAKVFFCSLKTAAHMQPRWIVMENVEGIMAFRQRLLSAFRRFGLLDQYFFCILPLCPKQCLKEPHRRPRIYFILLRKDVSVTQDCSLIRKFIEEAMSEIGRSLPALDLKDVLGEVTASAPPPTCSLGTRAGGSKWVVQHNDIRSRLGMPPCQLASTCSFLTAREASSVEMALFANKGKGFPCVMDVSQSFDRLPLGWGECPCLTTSSKLLLVSAHGQKRLLSAQEKLKLLGLPADVLSSSAAGHSSLHTMAGNGMHLRSVATAMMLALSLVSRQNPSGRYDGPKASQPLIFQWSRSKLELDGLYGGEAGKSPATHPVRALKDAKRGKAGQSKTRKEITTLLRRDQSHGHAEHKHLHPDPKQFAGKCARCRYLLHRQSWRQTIASVQLPGQKQLIWLNEKPHRLGSSWGIGCDVCASMLSRLVAESAGHSAARIANTEKLKRRLNTKWGRYEISSLCSMQASTVRTECFPTLSLLSSNFVCVCVCALRKHSLSSVHQTALQCFLHPGQHILATAPASCAEGQAFSGAVPQLDDYLRVWRYVKSSQSFNSIESSTFTEAFISQKRSDPMEVKRRAVAQIVKVMREQVRKRKVECLLRATTMTLVVDDKKDHRVILFHSNLSHEPGGSGLIQVLRIAEQSIAGHEEDYAVRMADTIERGLQLLATPLHGDPDAWVFTHLREITKHFTADGCPAVQKAGRILAQRFPNLTLVHRDHAHAIRLAAERPCAAQEQWAEVREALFGSAGLVPDVMNSVEWKSKLWAIQHDAQSCDGWQKPLATALKHLNYSPVRWNSQDAPLRRFAALLVPIALLLAVQSQDSRLTASFRQNCQTMLQRLTPAFLVNAGLASDYSSEMLRLKCLFLENHILDDVGEDVQTVTRLICQQAMQCPPILYGPKVHYLWPKTSKDDFRQCVLGMHAVVESAIMEVDSELCGFALDFAIFDIAAFHHAKQDVQGWRNFELLTKGRLERLLRSGLRHAEWKAASREWWAAAHQLHQQNREALDRGEEIDNRHAWRQSLEPGFAAQISQFGEFRYLSGLVQYYLGFTDSSTGAERALSQLVKICSSHLGPLQDSGVTASMLLEITLDGPADETDFCQRFYFPGDETPQLRATDFSLELAQLWRSSYGSRFRLYKKRKDAGQTRPKKAGTEVEIVRSQARAADRIVQQVSRRQADTSATVIGLRRRDLPRHRPLAENPAKSGLEAVYACAAKRKSAKLDERKLRIEKPLQSPYQVNLRKGHLLCRDVDPEAVAYTKRPSLNLLDLRSSPLGGHAAKDRRASVCRLGPSTLPMDILKAVRKAELVVVSSWRHLQAMPSASNIPSGAWTNGQSLSYKGMELSM</sequence>
<evidence type="ECO:0000256" key="7">
    <source>
        <dbReference type="PROSITE-ProRule" id="PRU00267"/>
    </source>
</evidence>
<dbReference type="InterPro" id="IPR000719">
    <property type="entry name" value="Prot_kinase_dom"/>
</dbReference>
<evidence type="ECO:0000256" key="8">
    <source>
        <dbReference type="PROSITE-ProRule" id="PRU10141"/>
    </source>
</evidence>
<evidence type="ECO:0000256" key="5">
    <source>
        <dbReference type="ARBA" id="ARBA00022840"/>
    </source>
</evidence>
<dbReference type="InterPro" id="IPR009071">
    <property type="entry name" value="HMG_box_dom"/>
</dbReference>
<evidence type="ECO:0000256" key="3">
    <source>
        <dbReference type="ARBA" id="ARBA00022741"/>
    </source>
</evidence>
<dbReference type="Pfam" id="PF00145">
    <property type="entry name" value="DNA_methylase"/>
    <property type="match status" value="1"/>
</dbReference>
<evidence type="ECO:0000313" key="13">
    <source>
        <dbReference type="Proteomes" id="UP001642464"/>
    </source>
</evidence>
<name>A0ABP0IMD5_9DINO</name>
<dbReference type="PANTHER" id="PTHR43289:SF33">
    <property type="entry name" value="SERINE_THREONINE KINASE 31"/>
    <property type="match status" value="1"/>
</dbReference>
<feature type="binding site" evidence="8">
    <location>
        <position position="174"/>
    </location>
    <ligand>
        <name>ATP</name>
        <dbReference type="ChEBI" id="CHEBI:30616"/>
    </ligand>
</feature>
<keyword evidence="13" id="KW-1185">Reference proteome</keyword>
<dbReference type="PROSITE" id="PS00107">
    <property type="entry name" value="PROTEIN_KINASE_ATP"/>
    <property type="match status" value="1"/>
</dbReference>
<evidence type="ECO:0000259" key="11">
    <source>
        <dbReference type="PROSITE" id="PS50118"/>
    </source>
</evidence>
<dbReference type="GO" id="GO:0016301">
    <property type="term" value="F:kinase activity"/>
    <property type="evidence" value="ECO:0007669"/>
    <property type="project" value="UniProtKB-KW"/>
</dbReference>
<feature type="DNA-binding region" description="HMG box" evidence="7">
    <location>
        <begin position="38"/>
        <end position="96"/>
    </location>
</feature>
<dbReference type="InterPro" id="IPR017441">
    <property type="entry name" value="Protein_kinase_ATP_BS"/>
</dbReference>
<accession>A0ABP0IMD5</accession>
<feature type="domain" description="HMG box" evidence="11">
    <location>
        <begin position="38"/>
        <end position="96"/>
    </location>
</feature>
<dbReference type="PROSITE" id="PS50011">
    <property type="entry name" value="PROTEIN_KINASE_DOM"/>
    <property type="match status" value="1"/>
</dbReference>
<comment type="caution">
    <text evidence="12">The sequence shown here is derived from an EMBL/GenBank/DDBJ whole genome shotgun (WGS) entry which is preliminary data.</text>
</comment>
<evidence type="ECO:0000256" key="4">
    <source>
        <dbReference type="ARBA" id="ARBA00022777"/>
    </source>
</evidence>
<feature type="region of interest" description="Disordered" evidence="9">
    <location>
        <begin position="1"/>
        <end position="25"/>
    </location>
</feature>
<organism evidence="12 13">
    <name type="scientific">Durusdinium trenchii</name>
    <dbReference type="NCBI Taxonomy" id="1381693"/>
    <lineage>
        <taxon>Eukaryota</taxon>
        <taxon>Sar</taxon>
        <taxon>Alveolata</taxon>
        <taxon>Dinophyceae</taxon>
        <taxon>Suessiales</taxon>
        <taxon>Symbiodiniaceae</taxon>
        <taxon>Durusdinium</taxon>
    </lineage>
</organism>
<dbReference type="Gene3D" id="3.40.50.150">
    <property type="entry name" value="Vaccinia Virus protein VP39"/>
    <property type="match status" value="1"/>
</dbReference>
<evidence type="ECO:0000256" key="9">
    <source>
        <dbReference type="SAM" id="MobiDB-lite"/>
    </source>
</evidence>
<keyword evidence="5 8" id="KW-0067">ATP-binding</keyword>
<dbReference type="Pfam" id="PF00069">
    <property type="entry name" value="Pkinase"/>
    <property type="match status" value="1"/>
</dbReference>
<dbReference type="PROSITE" id="PS50118">
    <property type="entry name" value="HMG_BOX_2"/>
    <property type="match status" value="1"/>
</dbReference>
<keyword evidence="7" id="KW-0238">DNA-binding</keyword>
<reference evidence="12 13" key="1">
    <citation type="submission" date="2024-02" db="EMBL/GenBank/DDBJ databases">
        <authorList>
            <person name="Chen Y."/>
            <person name="Shah S."/>
            <person name="Dougan E. K."/>
            <person name="Thang M."/>
            <person name="Chan C."/>
        </authorList>
    </citation>
    <scope>NUCLEOTIDE SEQUENCE [LARGE SCALE GENOMIC DNA]</scope>
</reference>
<dbReference type="Pfam" id="PF00505">
    <property type="entry name" value="HMG_box"/>
    <property type="match status" value="1"/>
</dbReference>
<dbReference type="PANTHER" id="PTHR43289">
    <property type="entry name" value="MITOGEN-ACTIVATED PROTEIN KINASE KINASE KINASE 20-RELATED"/>
    <property type="match status" value="1"/>
</dbReference>
<feature type="domain" description="Protein kinase" evidence="10">
    <location>
        <begin position="145"/>
        <end position="437"/>
    </location>
</feature>
<feature type="compositionally biased region" description="Basic residues" evidence="9">
    <location>
        <begin position="1"/>
        <end position="11"/>
    </location>
</feature>
<dbReference type="InterPro" id="IPR029063">
    <property type="entry name" value="SAM-dependent_MTases_sf"/>
</dbReference>
<gene>
    <name evidence="12" type="ORF">SCF082_LOCUS7403</name>
</gene>
<dbReference type="Gene3D" id="1.10.30.10">
    <property type="entry name" value="High mobility group box domain"/>
    <property type="match status" value="1"/>
</dbReference>
<dbReference type="Proteomes" id="UP001642464">
    <property type="component" value="Unassembled WGS sequence"/>
</dbReference>
<evidence type="ECO:0000256" key="6">
    <source>
        <dbReference type="ARBA" id="ARBA00039067"/>
    </source>
</evidence>
<evidence type="ECO:0000259" key="10">
    <source>
        <dbReference type="PROSITE" id="PS50011"/>
    </source>
</evidence>
<dbReference type="InterPro" id="IPR036910">
    <property type="entry name" value="HMG_box_dom_sf"/>
</dbReference>
<keyword evidence="2" id="KW-0808">Transferase</keyword>
<dbReference type="SUPFAM" id="SSF47095">
    <property type="entry name" value="HMG-box"/>
    <property type="match status" value="1"/>
</dbReference>
<dbReference type="InterPro" id="IPR001525">
    <property type="entry name" value="C5_MeTfrase"/>
</dbReference>
<dbReference type="EC" id="2.7.11.34" evidence="6"/>
<evidence type="ECO:0000313" key="12">
    <source>
        <dbReference type="EMBL" id="CAK9002574.1"/>
    </source>
</evidence>
<dbReference type="Gene3D" id="1.10.510.10">
    <property type="entry name" value="Transferase(Phosphotransferase) domain 1"/>
    <property type="match status" value="1"/>
</dbReference>
<dbReference type="EMBL" id="CAXAMM010004147">
    <property type="protein sequence ID" value="CAK9002574.1"/>
    <property type="molecule type" value="Genomic_DNA"/>
</dbReference>
<evidence type="ECO:0000256" key="2">
    <source>
        <dbReference type="ARBA" id="ARBA00022679"/>
    </source>
</evidence>
<keyword evidence="4 12" id="KW-0418">Kinase</keyword>
<keyword evidence="1" id="KW-0489">Methyltransferase</keyword>
<dbReference type="SUPFAM" id="SSF56112">
    <property type="entry name" value="Protein kinase-like (PK-like)"/>
    <property type="match status" value="1"/>
</dbReference>
<dbReference type="SUPFAM" id="SSF53335">
    <property type="entry name" value="S-adenosyl-L-methionine-dependent methyltransferases"/>
    <property type="match status" value="1"/>
</dbReference>